<gene>
    <name evidence="2" type="ORF">J5U21_02870</name>
    <name evidence="3" type="ORF">J5U22_02883</name>
</gene>
<evidence type="ECO:0000313" key="2">
    <source>
        <dbReference type="EMBL" id="QXJ33201.1"/>
    </source>
</evidence>
<feature type="region of interest" description="Disordered" evidence="1">
    <location>
        <begin position="143"/>
        <end position="164"/>
    </location>
</feature>
<organism evidence="3 4">
    <name type="scientific">Saccharolobus shibatae</name>
    <dbReference type="NCBI Taxonomy" id="2286"/>
    <lineage>
        <taxon>Archaea</taxon>
        <taxon>Thermoproteota</taxon>
        <taxon>Thermoprotei</taxon>
        <taxon>Sulfolobales</taxon>
        <taxon>Sulfolobaceae</taxon>
        <taxon>Saccharolobus</taxon>
    </lineage>
</organism>
<accession>A0A8F5C3C3</accession>
<dbReference type="InterPro" id="IPR035122">
    <property type="entry name" value="B277"/>
</dbReference>
<dbReference type="Pfam" id="PF17623">
    <property type="entry name" value="B277"/>
    <property type="match status" value="1"/>
</dbReference>
<name>A0A8F5C3C3_9CREN</name>
<dbReference type="EMBL" id="CP077713">
    <property type="protein sequence ID" value="QXJ36318.1"/>
    <property type="molecule type" value="Genomic_DNA"/>
</dbReference>
<evidence type="ECO:0000313" key="3">
    <source>
        <dbReference type="EMBL" id="QXJ36318.1"/>
    </source>
</evidence>
<dbReference type="EMBL" id="CP077715">
    <property type="protein sequence ID" value="QXJ33201.1"/>
    <property type="molecule type" value="Genomic_DNA"/>
</dbReference>
<reference evidence="3 4" key="1">
    <citation type="journal article" date="2021" name="Environ. Microbiol.">
        <title>New insights into the diversity and evolution of the archaeal mobilome from three complete genomes of Saccharolobus shibatae.</title>
        <authorList>
            <person name="Medvedeva S."/>
            <person name="Brandt D."/>
            <person name="Cvirkaite-Krupovic V."/>
            <person name="Liu Y."/>
            <person name="Severinov K."/>
            <person name="Ishino S."/>
            <person name="Ishino Y."/>
            <person name="Prangishvili D."/>
            <person name="Kalinowski J."/>
            <person name="Krupovic M."/>
        </authorList>
    </citation>
    <scope>NUCLEOTIDE SEQUENCE [LARGE SCALE GENOMIC DNA]</scope>
    <source>
        <strain evidence="2">BEU9</strain>
        <strain evidence="3 4">S38A</strain>
    </source>
</reference>
<dbReference type="Proteomes" id="UP000693941">
    <property type="component" value="Chromosome"/>
</dbReference>
<dbReference type="AlphaFoldDB" id="A0A8F5C3C3"/>
<evidence type="ECO:0000256" key="1">
    <source>
        <dbReference type="SAM" id="MobiDB-lite"/>
    </source>
</evidence>
<proteinExistence type="predicted"/>
<protein>
    <submittedName>
        <fullName evidence="3">SSV1 B277-like (Core gene)</fullName>
    </submittedName>
</protein>
<evidence type="ECO:0000313" key="4">
    <source>
        <dbReference type="Proteomes" id="UP000694036"/>
    </source>
</evidence>
<dbReference type="Proteomes" id="UP000694036">
    <property type="component" value="Chromosome"/>
</dbReference>
<keyword evidence="4" id="KW-1185">Reference proteome</keyword>
<sequence length="164" mass="16780">MKWGLLFLIVFISLFSLNSLALLIGGGGPNNSGAGVYTQTITVNGGLASTTLNGKTLYKALWANPSYLSNTSTGGLIITPDSSYTSNNVSFLHSGNAGFALNVTFTTPSTTAPGGAFAIGFGIANANLTHLLSQHVTNTTVTHTTTTTTSPSFTIPSNSSKGVS</sequence>